<reference evidence="2" key="2">
    <citation type="submission" date="2023-06" db="EMBL/GenBank/DDBJ databases">
        <authorList>
            <consortium name="Lawrence Berkeley National Laboratory"/>
            <person name="Haridas S."/>
            <person name="Hensen N."/>
            <person name="Bonometti L."/>
            <person name="Westerberg I."/>
            <person name="Brannstrom I.O."/>
            <person name="Guillou S."/>
            <person name="Cros-Aarteil S."/>
            <person name="Calhoun S."/>
            <person name="Kuo A."/>
            <person name="Mondo S."/>
            <person name="Pangilinan J."/>
            <person name="Riley R."/>
            <person name="Labutti K."/>
            <person name="Andreopoulos B."/>
            <person name="Lipzen A."/>
            <person name="Chen C."/>
            <person name="Yanf M."/>
            <person name="Daum C."/>
            <person name="Ng V."/>
            <person name="Clum A."/>
            <person name="Steindorff A."/>
            <person name="Ohm R."/>
            <person name="Martin F."/>
            <person name="Silar P."/>
            <person name="Natvig D."/>
            <person name="Lalanne C."/>
            <person name="Gautier V."/>
            <person name="Ament-Velasquez S.L."/>
            <person name="Kruys A."/>
            <person name="Hutchinson M.I."/>
            <person name="Powell A.J."/>
            <person name="Barry K."/>
            <person name="Miller A.N."/>
            <person name="Grigoriev I.V."/>
            <person name="Debuchy R."/>
            <person name="Gladieux P."/>
            <person name="Thoren M.H."/>
            <person name="Johannesson H."/>
        </authorList>
    </citation>
    <scope>NUCLEOTIDE SEQUENCE</scope>
    <source>
        <strain evidence="2">CBS 168.71</strain>
    </source>
</reference>
<accession>A0AAE0LN22</accession>
<dbReference type="RefSeq" id="XP_062654429.1">
    <property type="nucleotide sequence ID" value="XM_062808329.1"/>
</dbReference>
<organism evidence="2 3">
    <name type="scientific">Chaetomium fimeti</name>
    <dbReference type="NCBI Taxonomy" id="1854472"/>
    <lineage>
        <taxon>Eukaryota</taxon>
        <taxon>Fungi</taxon>
        <taxon>Dikarya</taxon>
        <taxon>Ascomycota</taxon>
        <taxon>Pezizomycotina</taxon>
        <taxon>Sordariomycetes</taxon>
        <taxon>Sordariomycetidae</taxon>
        <taxon>Sordariales</taxon>
        <taxon>Chaetomiaceae</taxon>
        <taxon>Chaetomium</taxon>
    </lineage>
</organism>
<gene>
    <name evidence="2" type="ORF">B0H64DRAFT_49587</name>
</gene>
<dbReference type="Proteomes" id="UP001278766">
    <property type="component" value="Unassembled WGS sequence"/>
</dbReference>
<protein>
    <submittedName>
        <fullName evidence="2">Uncharacterized protein</fullName>
    </submittedName>
</protein>
<dbReference type="GeneID" id="87845277"/>
<dbReference type="EMBL" id="JAUEPN010000011">
    <property type="protein sequence ID" value="KAK3290915.1"/>
    <property type="molecule type" value="Genomic_DNA"/>
</dbReference>
<proteinExistence type="predicted"/>
<keyword evidence="3" id="KW-1185">Reference proteome</keyword>
<reference evidence="2" key="1">
    <citation type="journal article" date="2023" name="Mol. Phylogenet. Evol.">
        <title>Genome-scale phylogeny and comparative genomics of the fungal order Sordariales.</title>
        <authorList>
            <person name="Hensen N."/>
            <person name="Bonometti L."/>
            <person name="Westerberg I."/>
            <person name="Brannstrom I.O."/>
            <person name="Guillou S."/>
            <person name="Cros-Aarteil S."/>
            <person name="Calhoun S."/>
            <person name="Haridas S."/>
            <person name="Kuo A."/>
            <person name="Mondo S."/>
            <person name="Pangilinan J."/>
            <person name="Riley R."/>
            <person name="LaButti K."/>
            <person name="Andreopoulos B."/>
            <person name="Lipzen A."/>
            <person name="Chen C."/>
            <person name="Yan M."/>
            <person name="Daum C."/>
            <person name="Ng V."/>
            <person name="Clum A."/>
            <person name="Steindorff A."/>
            <person name="Ohm R.A."/>
            <person name="Martin F."/>
            <person name="Silar P."/>
            <person name="Natvig D.O."/>
            <person name="Lalanne C."/>
            <person name="Gautier V."/>
            <person name="Ament-Velasquez S.L."/>
            <person name="Kruys A."/>
            <person name="Hutchinson M.I."/>
            <person name="Powell A.J."/>
            <person name="Barry K."/>
            <person name="Miller A.N."/>
            <person name="Grigoriev I.V."/>
            <person name="Debuchy R."/>
            <person name="Gladieux P."/>
            <person name="Hiltunen Thoren M."/>
            <person name="Johannesson H."/>
        </authorList>
    </citation>
    <scope>NUCLEOTIDE SEQUENCE</scope>
    <source>
        <strain evidence="2">CBS 168.71</strain>
    </source>
</reference>
<feature type="compositionally biased region" description="Basic and acidic residues" evidence="1">
    <location>
        <begin position="199"/>
        <end position="217"/>
    </location>
</feature>
<dbReference type="AlphaFoldDB" id="A0AAE0LN22"/>
<evidence type="ECO:0000256" key="1">
    <source>
        <dbReference type="SAM" id="MobiDB-lite"/>
    </source>
</evidence>
<evidence type="ECO:0000313" key="2">
    <source>
        <dbReference type="EMBL" id="KAK3290915.1"/>
    </source>
</evidence>
<name>A0AAE0LN22_9PEZI</name>
<comment type="caution">
    <text evidence="2">The sequence shown here is derived from an EMBL/GenBank/DDBJ whole genome shotgun (WGS) entry which is preliminary data.</text>
</comment>
<sequence>MRAARAGLLDGLPCPRDVAWPILSFIVRQAPLREILTLFGSRRGETINSQATPCRRTNRTKTDESHSLPYAQQPSVLRCQTCTCKTDAFQGLGPWRTYIPTRTGGMSTQLRCRLGAGRVHGAWRVPRLHQGITLIIPEYKFLVLRCIKGVLFVDKSIQSPSWLPGSERGPVFVKSRATQQLTPVMSNARKRPASAHGEAGQDLHPRLSHEESSDRLGHSPSLNGCNERGWPVTAPPERRAGGISQDQNCDW</sequence>
<feature type="region of interest" description="Disordered" evidence="1">
    <location>
        <begin position="182"/>
        <end position="251"/>
    </location>
</feature>
<evidence type="ECO:0000313" key="3">
    <source>
        <dbReference type="Proteomes" id="UP001278766"/>
    </source>
</evidence>